<comment type="caution">
    <text evidence="1">The sequence shown here is derived from an EMBL/GenBank/DDBJ whole genome shotgun (WGS) entry which is preliminary data.</text>
</comment>
<gene>
    <name evidence="1" type="ORF">Tsubulata_033773</name>
</gene>
<sequence>MCGFDISLDIPSGVHPAYAPFIKLNLGDAYHGRLITRSANLAIQQCNAKMGKSLLLVEVLKANFAPSWGKYYLTLRAIDRSTLQIKTYQTRVLNMCYDDFFKEDVETFVPLSEVTPAPLNLESSEESRDLKRPRIMLDQYIACSVCEKELSDVLVEHNRRFKVDGTLCKGPVRLDHPYHRCRIEQCAKAALAEYNTREDLNLPLFEVLNAELSNFESNKLQYLIEFRCATHLPCPTVLKAECLCDDDRHDEIVVKDLAPVPVDKKEISWDLEL</sequence>
<dbReference type="InterPro" id="IPR006462">
    <property type="entry name" value="MS5"/>
</dbReference>
<dbReference type="AlphaFoldDB" id="A0A9Q0JNJ4"/>
<dbReference type="Proteomes" id="UP001141552">
    <property type="component" value="Unassembled WGS sequence"/>
</dbReference>
<protein>
    <recommendedName>
        <fullName evidence="3">Cystatin domain-containing protein</fullName>
    </recommendedName>
</protein>
<keyword evidence="2" id="KW-1185">Reference proteome</keyword>
<dbReference type="Gene3D" id="3.10.450.10">
    <property type="match status" value="1"/>
</dbReference>
<dbReference type="PANTHER" id="PTHR31260">
    <property type="entry name" value="CYSTATIN/MONELLIN SUPERFAMILY PROTEIN"/>
    <property type="match status" value="1"/>
</dbReference>
<evidence type="ECO:0000313" key="1">
    <source>
        <dbReference type="EMBL" id="KAJ4848234.1"/>
    </source>
</evidence>
<dbReference type="PANTHER" id="PTHR31260:SF28">
    <property type="entry name" value="CYSTATIN DOMAIN PROTEIN"/>
    <property type="match status" value="1"/>
</dbReference>
<evidence type="ECO:0000313" key="2">
    <source>
        <dbReference type="Proteomes" id="UP001141552"/>
    </source>
</evidence>
<reference evidence="1" key="1">
    <citation type="submission" date="2022-02" db="EMBL/GenBank/DDBJ databases">
        <authorList>
            <person name="Henning P.M."/>
            <person name="McCubbin A.G."/>
            <person name="Shore J.S."/>
        </authorList>
    </citation>
    <scope>NUCLEOTIDE SEQUENCE</scope>
    <source>
        <strain evidence="1">F60SS</strain>
        <tissue evidence="1">Leaves</tissue>
    </source>
</reference>
<organism evidence="1 2">
    <name type="scientific">Turnera subulata</name>
    <dbReference type="NCBI Taxonomy" id="218843"/>
    <lineage>
        <taxon>Eukaryota</taxon>
        <taxon>Viridiplantae</taxon>
        <taxon>Streptophyta</taxon>
        <taxon>Embryophyta</taxon>
        <taxon>Tracheophyta</taxon>
        <taxon>Spermatophyta</taxon>
        <taxon>Magnoliopsida</taxon>
        <taxon>eudicotyledons</taxon>
        <taxon>Gunneridae</taxon>
        <taxon>Pentapetalae</taxon>
        <taxon>rosids</taxon>
        <taxon>fabids</taxon>
        <taxon>Malpighiales</taxon>
        <taxon>Passifloraceae</taxon>
        <taxon>Turnera</taxon>
    </lineage>
</organism>
<proteinExistence type="predicted"/>
<evidence type="ECO:0008006" key="3">
    <source>
        <dbReference type="Google" id="ProtNLM"/>
    </source>
</evidence>
<dbReference type="EMBL" id="JAKUCV010000963">
    <property type="protein sequence ID" value="KAJ4848234.1"/>
    <property type="molecule type" value="Genomic_DNA"/>
</dbReference>
<accession>A0A9Q0JNJ4</accession>
<reference evidence="1" key="2">
    <citation type="journal article" date="2023" name="Plants (Basel)">
        <title>Annotation of the Turnera subulata (Passifloraceae) Draft Genome Reveals the S-Locus Evolved after the Divergence of Turneroideae from Passifloroideae in a Stepwise Manner.</title>
        <authorList>
            <person name="Henning P.M."/>
            <person name="Roalson E.H."/>
            <person name="Mir W."/>
            <person name="McCubbin A.G."/>
            <person name="Shore J.S."/>
        </authorList>
    </citation>
    <scope>NUCLEOTIDE SEQUENCE</scope>
    <source>
        <strain evidence="1">F60SS</strain>
    </source>
</reference>
<name>A0A9Q0JNJ4_9ROSI</name>